<dbReference type="KEGG" id="many:MANY_27960"/>
<accession>A0A6N4W8U2</accession>
<dbReference type="AlphaFoldDB" id="A0A6N4W8U2"/>
<feature type="transmembrane region" description="Helical" evidence="1">
    <location>
        <begin position="21"/>
        <end position="42"/>
    </location>
</feature>
<feature type="transmembrane region" description="Helical" evidence="1">
    <location>
        <begin position="257"/>
        <end position="277"/>
    </location>
</feature>
<feature type="domain" description="PAS" evidence="2">
    <location>
        <begin position="319"/>
        <end position="367"/>
    </location>
</feature>
<evidence type="ECO:0000313" key="6">
    <source>
        <dbReference type="Proteomes" id="UP000467249"/>
    </source>
</evidence>
<keyword evidence="6" id="KW-1185">Reference proteome</keyword>
<dbReference type="InterPro" id="IPR029787">
    <property type="entry name" value="Nucleotide_cyclase"/>
</dbReference>
<dbReference type="Pfam" id="PF08447">
    <property type="entry name" value="PAS_3"/>
    <property type="match status" value="1"/>
</dbReference>
<feature type="domain" description="PAC" evidence="3">
    <location>
        <begin position="369"/>
        <end position="421"/>
    </location>
</feature>
<keyword evidence="1" id="KW-0812">Transmembrane</keyword>
<dbReference type="InterPro" id="IPR052155">
    <property type="entry name" value="Biofilm_reg_signaling"/>
</dbReference>
<dbReference type="PANTHER" id="PTHR44757:SF2">
    <property type="entry name" value="BIOFILM ARCHITECTURE MAINTENANCE PROTEIN MBAA"/>
    <property type="match status" value="1"/>
</dbReference>
<dbReference type="CDD" id="cd00130">
    <property type="entry name" value="PAS"/>
    <property type="match status" value="1"/>
</dbReference>
<dbReference type="CDD" id="cd01949">
    <property type="entry name" value="GGDEF"/>
    <property type="match status" value="1"/>
</dbReference>
<dbReference type="NCBIfam" id="TIGR00229">
    <property type="entry name" value="sensory_box"/>
    <property type="match status" value="1"/>
</dbReference>
<feature type="transmembrane region" description="Helical" evidence="1">
    <location>
        <begin position="79"/>
        <end position="97"/>
    </location>
</feature>
<evidence type="ECO:0000259" key="4">
    <source>
        <dbReference type="PROSITE" id="PS50887"/>
    </source>
</evidence>
<dbReference type="Gene3D" id="3.30.450.20">
    <property type="entry name" value="PAS domain"/>
    <property type="match status" value="1"/>
</dbReference>
<name>A0A6N4W8U2_9MYCO</name>
<dbReference type="SUPFAM" id="SSF55073">
    <property type="entry name" value="Nucleotide cyclase"/>
    <property type="match status" value="1"/>
</dbReference>
<keyword evidence="1" id="KW-0472">Membrane</keyword>
<evidence type="ECO:0008006" key="7">
    <source>
        <dbReference type="Google" id="ProtNLM"/>
    </source>
</evidence>
<dbReference type="Proteomes" id="UP000467249">
    <property type="component" value="Chromosome"/>
</dbReference>
<dbReference type="Gene3D" id="3.30.70.270">
    <property type="match status" value="1"/>
</dbReference>
<reference evidence="5 6" key="1">
    <citation type="journal article" date="2019" name="Emerg. Microbes Infect.">
        <title>Comprehensive subspecies identification of 175 nontuberculous mycobacteria species based on 7547 genomic profiles.</title>
        <authorList>
            <person name="Matsumoto Y."/>
            <person name="Kinjo T."/>
            <person name="Motooka D."/>
            <person name="Nabeya D."/>
            <person name="Jung N."/>
            <person name="Uechi K."/>
            <person name="Horii T."/>
            <person name="Iida T."/>
            <person name="Fujita J."/>
            <person name="Nakamura S."/>
        </authorList>
    </citation>
    <scope>NUCLEOTIDE SEQUENCE [LARGE SCALE GENOMIC DNA]</scope>
    <source>
        <strain evidence="5 6">JCM 30275</strain>
    </source>
</reference>
<evidence type="ECO:0000259" key="2">
    <source>
        <dbReference type="PROSITE" id="PS50112"/>
    </source>
</evidence>
<dbReference type="InterPro" id="IPR001610">
    <property type="entry name" value="PAC"/>
</dbReference>
<dbReference type="PANTHER" id="PTHR44757">
    <property type="entry name" value="DIGUANYLATE CYCLASE DGCP"/>
    <property type="match status" value="1"/>
</dbReference>
<feature type="transmembrane region" description="Helical" evidence="1">
    <location>
        <begin position="154"/>
        <end position="176"/>
    </location>
</feature>
<sequence>MNGRRAPLPEVVARTRRAAAVIALAIAALGWVGWTTGIEYLTRVDPDWPPITPWTCLLLSVLTAAILLQSGRPGRVRVWIARGAAAAVGVAYLVFLVQNVTGRSWGIDQVWFTETLRPLDMPSPGRPSWQAAVSVLPLATAAGLIRLDRQWVSAVWAACILGSAVIPVVSIVAYLFDATALVYDGPSTGMAMLTAVGALALVVTLSAVRPDRPPLAWLLERHDRAALVRLYGLAIGFPITMALLRLIFLALGCDERSAFALSVLLCTIITMVVGFRLRRGEQDPLIRSEQLAQERAEAEKRYRILADNAVDVIVHLRAGAVEWVSPSVHAALGYREDDWVGLDLRSQIHPDDLAEVVAVVREVAQGNAAAQRLRFRTADGDYRWVDAHAKPYVDADGGTDGVIASLRIVDDRVKVEQQLERLARFDALTGLATRGEAINQLAAALRHPPAVETHLGVLFCDVDRFKSINDTWGHGVGDTVLSTLAARIRHCVRHGDTVGRTGGDEILVVLPGLSGLDQLLEISETIRAQAAEPIAENGETIRATLSIGATLAIPGETVTAVMARADAAMYQAKAGDRNTVVLMEPEESF</sequence>
<proteinExistence type="predicted"/>
<dbReference type="SMART" id="SM00086">
    <property type="entry name" value="PAC"/>
    <property type="match status" value="1"/>
</dbReference>
<keyword evidence="1" id="KW-1133">Transmembrane helix</keyword>
<dbReference type="InterPro" id="IPR043128">
    <property type="entry name" value="Rev_trsase/Diguanyl_cyclase"/>
</dbReference>
<dbReference type="InterPro" id="IPR000700">
    <property type="entry name" value="PAS-assoc_C"/>
</dbReference>
<dbReference type="InterPro" id="IPR000160">
    <property type="entry name" value="GGDEF_dom"/>
</dbReference>
<feature type="transmembrane region" description="Helical" evidence="1">
    <location>
        <begin position="48"/>
        <end position="67"/>
    </location>
</feature>
<feature type="transmembrane region" description="Helical" evidence="1">
    <location>
        <begin position="128"/>
        <end position="147"/>
    </location>
</feature>
<feature type="domain" description="GGDEF" evidence="4">
    <location>
        <begin position="453"/>
        <end position="585"/>
    </location>
</feature>
<dbReference type="PROSITE" id="PS50887">
    <property type="entry name" value="GGDEF"/>
    <property type="match status" value="1"/>
</dbReference>
<dbReference type="RefSeq" id="WP_163804773.1">
    <property type="nucleotide sequence ID" value="NZ_AP022620.1"/>
</dbReference>
<dbReference type="InterPro" id="IPR013655">
    <property type="entry name" value="PAS_fold_3"/>
</dbReference>
<dbReference type="Pfam" id="PF00990">
    <property type="entry name" value="GGDEF"/>
    <property type="match status" value="1"/>
</dbReference>
<dbReference type="EMBL" id="AP022620">
    <property type="protein sequence ID" value="BBZ77459.1"/>
    <property type="molecule type" value="Genomic_DNA"/>
</dbReference>
<feature type="transmembrane region" description="Helical" evidence="1">
    <location>
        <begin position="188"/>
        <end position="208"/>
    </location>
</feature>
<protein>
    <recommendedName>
        <fullName evidence="7">Diguanylate cyclase</fullName>
    </recommendedName>
</protein>
<feature type="transmembrane region" description="Helical" evidence="1">
    <location>
        <begin position="228"/>
        <end position="251"/>
    </location>
</feature>
<evidence type="ECO:0000313" key="5">
    <source>
        <dbReference type="EMBL" id="BBZ77459.1"/>
    </source>
</evidence>
<evidence type="ECO:0000259" key="3">
    <source>
        <dbReference type="PROSITE" id="PS50113"/>
    </source>
</evidence>
<dbReference type="SMART" id="SM00267">
    <property type="entry name" value="GGDEF"/>
    <property type="match status" value="1"/>
</dbReference>
<dbReference type="InterPro" id="IPR035965">
    <property type="entry name" value="PAS-like_dom_sf"/>
</dbReference>
<dbReference type="NCBIfam" id="TIGR00254">
    <property type="entry name" value="GGDEF"/>
    <property type="match status" value="1"/>
</dbReference>
<dbReference type="SMART" id="SM00091">
    <property type="entry name" value="PAS"/>
    <property type="match status" value="1"/>
</dbReference>
<dbReference type="PROSITE" id="PS50113">
    <property type="entry name" value="PAC"/>
    <property type="match status" value="1"/>
</dbReference>
<dbReference type="InterPro" id="IPR000014">
    <property type="entry name" value="PAS"/>
</dbReference>
<gene>
    <name evidence="5" type="ORF">MANY_27960</name>
</gene>
<evidence type="ECO:0000256" key="1">
    <source>
        <dbReference type="SAM" id="Phobius"/>
    </source>
</evidence>
<dbReference type="SUPFAM" id="SSF55785">
    <property type="entry name" value="PYP-like sensor domain (PAS domain)"/>
    <property type="match status" value="1"/>
</dbReference>
<dbReference type="PROSITE" id="PS50112">
    <property type="entry name" value="PAS"/>
    <property type="match status" value="1"/>
</dbReference>
<organism evidence="5 6">
    <name type="scientific">Mycolicibacterium anyangense</name>
    <dbReference type="NCBI Taxonomy" id="1431246"/>
    <lineage>
        <taxon>Bacteria</taxon>
        <taxon>Bacillati</taxon>
        <taxon>Actinomycetota</taxon>
        <taxon>Actinomycetes</taxon>
        <taxon>Mycobacteriales</taxon>
        <taxon>Mycobacteriaceae</taxon>
        <taxon>Mycolicibacterium</taxon>
    </lineage>
</organism>